<feature type="domain" description="MmgE/PrpD C-terminal" evidence="3">
    <location>
        <begin position="247"/>
        <end position="414"/>
    </location>
</feature>
<dbReference type="EMBL" id="LAZR01023375">
    <property type="protein sequence ID" value="KKL78697.1"/>
    <property type="molecule type" value="Genomic_DNA"/>
</dbReference>
<proteinExistence type="inferred from homology"/>
<comment type="caution">
    <text evidence="4">The sequence shown here is derived from an EMBL/GenBank/DDBJ whole genome shotgun (WGS) entry which is preliminary data.</text>
</comment>
<sequence>EAVTQAKRAILDTLGVALAGCREEGPAIVAEQARRTGGAQEAMVLGRPFRAPAAEAALVNGTSAHALDFDDVNVSMRGHPSAPLLPAVLATADAAGASGAQLLLAFVLGVEVEAKLGRLMGGRHYALGWHPTSTLGPLGAAAACAKLLGLDAERTQAALGIAASMASGVRANFGTMTKPLHVGLAARNGVQAAALAAAGFTASDEALDADDGFVSAFLAEPPRDDRHLDGLGQPYDIVSPGLGQKLYPCCYVTHRAIDAAIELATGVDTADIASVRIDVSRGTLMPLIDRRPQTGLEGKFSLDYCTAAALVDGAVRMSSFTDDAVRRPEASRLLDVTEVVEDQEPQSNPLAAWAGLHLGLGDGSSRSLRVDVPKGDPRRPLTWEELAAKFRDCAAALLRPEEAAQVIETVERLDRLQDVRRLTAMLAGARAEIS</sequence>
<dbReference type="Pfam" id="PF03972">
    <property type="entry name" value="MmgE_PrpD_N"/>
    <property type="match status" value="1"/>
</dbReference>
<dbReference type="PANTHER" id="PTHR16943">
    <property type="entry name" value="2-METHYLCITRATE DEHYDRATASE-RELATED"/>
    <property type="match status" value="1"/>
</dbReference>
<accession>A0A0F9HU86</accession>
<dbReference type="InterPro" id="IPR045337">
    <property type="entry name" value="MmgE_PrpD_C"/>
</dbReference>
<dbReference type="InterPro" id="IPR036148">
    <property type="entry name" value="MmgE/PrpD_sf"/>
</dbReference>
<name>A0A0F9HU86_9ZZZZ</name>
<evidence type="ECO:0008006" key="5">
    <source>
        <dbReference type="Google" id="ProtNLM"/>
    </source>
</evidence>
<feature type="non-terminal residue" evidence="4">
    <location>
        <position position="1"/>
    </location>
</feature>
<dbReference type="SUPFAM" id="SSF103378">
    <property type="entry name" value="2-methylcitrate dehydratase PrpD"/>
    <property type="match status" value="1"/>
</dbReference>
<feature type="domain" description="MmgE/PrpD N-terminal" evidence="2">
    <location>
        <begin position="1"/>
        <end position="220"/>
    </location>
</feature>
<organism evidence="4">
    <name type="scientific">marine sediment metagenome</name>
    <dbReference type="NCBI Taxonomy" id="412755"/>
    <lineage>
        <taxon>unclassified sequences</taxon>
        <taxon>metagenomes</taxon>
        <taxon>ecological metagenomes</taxon>
    </lineage>
</organism>
<dbReference type="InterPro" id="IPR045336">
    <property type="entry name" value="MmgE_PrpD_N"/>
</dbReference>
<dbReference type="Gene3D" id="3.30.1330.120">
    <property type="entry name" value="2-methylcitrate dehydratase PrpD"/>
    <property type="match status" value="1"/>
</dbReference>
<reference evidence="4" key="1">
    <citation type="journal article" date="2015" name="Nature">
        <title>Complex archaea that bridge the gap between prokaryotes and eukaryotes.</title>
        <authorList>
            <person name="Spang A."/>
            <person name="Saw J.H."/>
            <person name="Jorgensen S.L."/>
            <person name="Zaremba-Niedzwiedzka K."/>
            <person name="Martijn J."/>
            <person name="Lind A.E."/>
            <person name="van Eijk R."/>
            <person name="Schleper C."/>
            <person name="Guy L."/>
            <person name="Ettema T.J."/>
        </authorList>
    </citation>
    <scope>NUCLEOTIDE SEQUENCE</scope>
</reference>
<dbReference type="Pfam" id="PF19305">
    <property type="entry name" value="MmgE_PrpD_C"/>
    <property type="match status" value="1"/>
</dbReference>
<dbReference type="AlphaFoldDB" id="A0A0F9HU86"/>
<dbReference type="InterPro" id="IPR042188">
    <property type="entry name" value="MmgE/PrpD_sf_2"/>
</dbReference>
<dbReference type="InterPro" id="IPR005656">
    <property type="entry name" value="MmgE_PrpD"/>
</dbReference>
<dbReference type="PANTHER" id="PTHR16943:SF8">
    <property type="entry name" value="2-METHYLCITRATE DEHYDRATASE"/>
    <property type="match status" value="1"/>
</dbReference>
<protein>
    <recommendedName>
        <fullName evidence="5">MmgE/PrpD family protein</fullName>
    </recommendedName>
</protein>
<evidence type="ECO:0000313" key="4">
    <source>
        <dbReference type="EMBL" id="KKL78697.1"/>
    </source>
</evidence>
<evidence type="ECO:0000256" key="1">
    <source>
        <dbReference type="ARBA" id="ARBA00006174"/>
    </source>
</evidence>
<gene>
    <name evidence="4" type="ORF">LCGC14_2022270</name>
</gene>
<evidence type="ECO:0000259" key="3">
    <source>
        <dbReference type="Pfam" id="PF19305"/>
    </source>
</evidence>
<comment type="similarity">
    <text evidence="1">Belongs to the PrpD family.</text>
</comment>
<dbReference type="Gene3D" id="1.10.4100.10">
    <property type="entry name" value="2-methylcitrate dehydratase PrpD"/>
    <property type="match status" value="1"/>
</dbReference>
<dbReference type="GO" id="GO:0016829">
    <property type="term" value="F:lyase activity"/>
    <property type="evidence" value="ECO:0007669"/>
    <property type="project" value="InterPro"/>
</dbReference>
<dbReference type="InterPro" id="IPR042183">
    <property type="entry name" value="MmgE/PrpD_sf_1"/>
</dbReference>
<evidence type="ECO:0000259" key="2">
    <source>
        <dbReference type="Pfam" id="PF03972"/>
    </source>
</evidence>